<proteinExistence type="predicted"/>
<evidence type="ECO:0000256" key="1">
    <source>
        <dbReference type="SAM" id="Phobius"/>
    </source>
</evidence>
<dbReference type="Gene3D" id="2.60.120.650">
    <property type="entry name" value="Cupin"/>
    <property type="match status" value="1"/>
</dbReference>
<evidence type="ECO:0000313" key="2">
    <source>
        <dbReference type="EMBL" id="JAT18705.1"/>
    </source>
</evidence>
<keyword evidence="1" id="KW-0812">Transmembrane</keyword>
<sequence length="400" mass="45977">LSSRFRVRTFGGPCCTARPNTHHFTISLTLEMTSGGVKVSTGSTGSNNGRSNKRQRELEYCEKLRLVDSELMSFYQYCQSAGFTEAEMAVICAPLLQTVRRSALRRMLSTVLCLAMLCAGLYWVVTLASVRLHLSAVGRILLIKMLPLWDWRPLFYDSCLMNNPFYEGFRLSEEDCVSCEVLDHVDRLNKVSYDHLLDSYLNRDAPFIVTDAMDGWPVMSTDEFYFDNITQLYLKDDKLIETVPCILTTNLRTGSSDLLAFLKRIHNPAVDKWFVHWQNCDIHAVKALRKFYQRPYFLSNSVSPAHFNWVLMSSDYNTYNYKKVELDSGLIVLAQLRGSTVFKLIPHNPCNMSCQELLGNLHEGEMLVFTNFMWTFEYYPGHHLDSVAILTETVWDDNMS</sequence>
<feature type="transmembrane region" description="Helical" evidence="1">
    <location>
        <begin position="107"/>
        <end position="125"/>
    </location>
</feature>
<accession>A0A1B6L4X3</accession>
<reference evidence="2" key="1">
    <citation type="submission" date="2015-11" db="EMBL/GenBank/DDBJ databases">
        <title>De novo transcriptome assembly of four potential Pierce s Disease insect vectors from Arizona vineyards.</title>
        <authorList>
            <person name="Tassone E.E."/>
        </authorList>
    </citation>
    <scope>NUCLEOTIDE SEQUENCE</scope>
</reference>
<protein>
    <recommendedName>
        <fullName evidence="3">Cupin-like domain-containing protein</fullName>
    </recommendedName>
</protein>
<keyword evidence="1" id="KW-0472">Membrane</keyword>
<dbReference type="EMBL" id="GEBQ01021272">
    <property type="protein sequence ID" value="JAT18705.1"/>
    <property type="molecule type" value="Transcribed_RNA"/>
</dbReference>
<feature type="non-terminal residue" evidence="2">
    <location>
        <position position="1"/>
    </location>
</feature>
<evidence type="ECO:0008006" key="3">
    <source>
        <dbReference type="Google" id="ProtNLM"/>
    </source>
</evidence>
<name>A0A1B6L4X3_9HEMI</name>
<dbReference type="AlphaFoldDB" id="A0A1B6L4X3"/>
<organism evidence="2">
    <name type="scientific">Graphocephala atropunctata</name>
    <dbReference type="NCBI Taxonomy" id="36148"/>
    <lineage>
        <taxon>Eukaryota</taxon>
        <taxon>Metazoa</taxon>
        <taxon>Ecdysozoa</taxon>
        <taxon>Arthropoda</taxon>
        <taxon>Hexapoda</taxon>
        <taxon>Insecta</taxon>
        <taxon>Pterygota</taxon>
        <taxon>Neoptera</taxon>
        <taxon>Paraneoptera</taxon>
        <taxon>Hemiptera</taxon>
        <taxon>Auchenorrhyncha</taxon>
        <taxon>Membracoidea</taxon>
        <taxon>Cicadellidae</taxon>
        <taxon>Cicadellinae</taxon>
        <taxon>Cicadellini</taxon>
        <taxon>Graphocephala</taxon>
    </lineage>
</organism>
<keyword evidence="1" id="KW-1133">Transmembrane helix</keyword>
<dbReference type="SUPFAM" id="SSF51197">
    <property type="entry name" value="Clavaminate synthase-like"/>
    <property type="match status" value="1"/>
</dbReference>
<gene>
    <name evidence="2" type="ORF">g.50589</name>
</gene>